<dbReference type="EMBL" id="FMUR01000021">
    <property type="protein sequence ID" value="SCY51348.1"/>
    <property type="molecule type" value="Genomic_DNA"/>
</dbReference>
<organism evidence="2 3">
    <name type="scientific">Butyrivibrio hungatei</name>
    <dbReference type="NCBI Taxonomy" id="185008"/>
    <lineage>
        <taxon>Bacteria</taxon>
        <taxon>Bacillati</taxon>
        <taxon>Bacillota</taxon>
        <taxon>Clostridia</taxon>
        <taxon>Lachnospirales</taxon>
        <taxon>Lachnospiraceae</taxon>
        <taxon>Butyrivibrio</taxon>
    </lineage>
</organism>
<feature type="compositionally biased region" description="Basic and acidic residues" evidence="1">
    <location>
        <begin position="452"/>
        <end position="538"/>
    </location>
</feature>
<accession>A0A1G5GKY2</accession>
<evidence type="ECO:0000256" key="1">
    <source>
        <dbReference type="SAM" id="MobiDB-lite"/>
    </source>
</evidence>
<reference evidence="3" key="1">
    <citation type="submission" date="2016-10" db="EMBL/GenBank/DDBJ databases">
        <authorList>
            <person name="Varghese N."/>
            <person name="Submissions S."/>
        </authorList>
    </citation>
    <scope>NUCLEOTIDE SEQUENCE [LARGE SCALE GENOMIC DNA]</scope>
    <source>
        <strain evidence="3">XBD2006</strain>
    </source>
</reference>
<evidence type="ECO:0000313" key="2">
    <source>
        <dbReference type="EMBL" id="SCY51348.1"/>
    </source>
</evidence>
<feature type="compositionally biased region" description="Basic and acidic residues" evidence="1">
    <location>
        <begin position="163"/>
        <end position="183"/>
    </location>
</feature>
<feature type="region of interest" description="Disordered" evidence="1">
    <location>
        <begin position="29"/>
        <end position="101"/>
    </location>
</feature>
<evidence type="ECO:0000313" key="3">
    <source>
        <dbReference type="Proteomes" id="UP000183047"/>
    </source>
</evidence>
<feature type="region of interest" description="Disordered" evidence="1">
    <location>
        <begin position="428"/>
        <end position="538"/>
    </location>
</feature>
<feature type="compositionally biased region" description="Basic and acidic residues" evidence="1">
    <location>
        <begin position="191"/>
        <end position="202"/>
    </location>
</feature>
<dbReference type="OrthoDB" id="2005531at2"/>
<sequence length="772" mass="87606">MDGMRNKDYLNEQDMSTVFVDGLLANMDDEDDFEPETFSSSQKDSEINNNKDASKGGTQMKADRVENRSEGAEIVNISKAMPNMSGGDYMRNSSLKNSNTKLDAPVEDVNLSDIDAMMAAIKAEMPENVFDIPIDSKEVEVEEESKPGEIPDYIGEFLAKEKEMAAQNAPKEEKPKDTVKFSDEINNSGRDNVKSERSDIEVKPPVQHVEEPAFDEDIEEDFDFDENPSYDDEIKIEEFDRTAAKPSEPRVGRRFDDEIRVEEFDRTSSEKSSGVRIDRRFDDQIKMEEFGKASDPSATRIDRRFDDEIKVEEFDYTVKPSPARPDRVYEDAIKAEESDYTVKPFAEKKTEKFSDAIKNDDFGFGAKTSDPGAGRRFSDEIKMDDTDREPRAYTTRARANMDAMRAEGDDLAFNSDYPIKVSAAHTDSLGMDTMGSEMRSDSFESLSVSSDSDGRDAFRSDRREDRFSSDRREGRFGADRREDRLGSDRREDRFGSDRREDRFGSDRREDRLGSDRREDRFGSDRREDKFSSDRREDKFASDRLGADIRDDAFKSENRRDAFESLSVSSEPVDREADKVRKFSDTYKASPEKTDTLDMDAMISAAAEEDRLAFDDVPPVFKEEKSIKSEPVAKPVIAPVVKTPEEKLDSALTAEVEALSTPSEEEENSSVIMSIDDAIDGITKDMQNFLDSEDYDYTYVWSGSKETIIMKTAQGKAVALVYEDEEFASFEDNYTRDNRTGYIAIVNSFVKETIKGGSGIKIKRHKGTKAIDR</sequence>
<feature type="region of interest" description="Disordered" evidence="1">
    <location>
        <begin position="163"/>
        <end position="234"/>
    </location>
</feature>
<name>A0A1G5GKY2_9FIRM</name>
<dbReference type="RefSeq" id="WP_074463281.1">
    <property type="nucleotide sequence ID" value="NZ_FMUR01000021.1"/>
</dbReference>
<feature type="compositionally biased region" description="Basic and acidic residues" evidence="1">
    <location>
        <begin position="61"/>
        <end position="71"/>
    </location>
</feature>
<feature type="region of interest" description="Disordered" evidence="1">
    <location>
        <begin position="558"/>
        <end position="577"/>
    </location>
</feature>
<protein>
    <submittedName>
        <fullName evidence="2">Uncharacterized protein</fullName>
    </submittedName>
</protein>
<feature type="compositionally biased region" description="Polar residues" evidence="1">
    <location>
        <begin position="91"/>
        <end position="101"/>
    </location>
</feature>
<gene>
    <name evidence="2" type="ORF">SAMN02910451_02890</name>
</gene>
<dbReference type="Proteomes" id="UP000183047">
    <property type="component" value="Unassembled WGS sequence"/>
</dbReference>
<feature type="compositionally biased region" description="Polar residues" evidence="1">
    <location>
        <begin position="37"/>
        <end position="51"/>
    </location>
</feature>
<feature type="region of interest" description="Disordered" evidence="1">
    <location>
        <begin position="360"/>
        <end position="393"/>
    </location>
</feature>
<proteinExistence type="predicted"/>
<dbReference type="AlphaFoldDB" id="A0A1G5GKY2"/>
<feature type="compositionally biased region" description="Basic and acidic residues" evidence="1">
    <location>
        <begin position="376"/>
        <end position="391"/>
    </location>
</feature>
<feature type="compositionally biased region" description="Acidic residues" evidence="1">
    <location>
        <begin position="212"/>
        <end position="231"/>
    </location>
</feature>
<keyword evidence="3" id="KW-1185">Reference proteome</keyword>